<evidence type="ECO:0000256" key="5">
    <source>
        <dbReference type="ARBA" id="ARBA00022833"/>
    </source>
</evidence>
<dbReference type="FunFam" id="3.30.160.60:FF:000340">
    <property type="entry name" value="zinc finger protein 473 isoform X1"/>
    <property type="match status" value="1"/>
</dbReference>
<evidence type="ECO:0000256" key="7">
    <source>
        <dbReference type="PROSITE-ProRule" id="PRU00042"/>
    </source>
</evidence>
<feature type="domain" description="C2H2-type" evidence="9">
    <location>
        <begin position="275"/>
        <end position="300"/>
    </location>
</feature>
<dbReference type="AlphaFoldDB" id="A0A7S2TT18"/>
<dbReference type="SUPFAM" id="SSF57667">
    <property type="entry name" value="beta-beta-alpha zinc fingers"/>
    <property type="match status" value="2"/>
</dbReference>
<evidence type="ECO:0000256" key="1">
    <source>
        <dbReference type="ARBA" id="ARBA00004123"/>
    </source>
</evidence>
<dbReference type="SMART" id="SM00355">
    <property type="entry name" value="ZnF_C2H2"/>
    <property type="match status" value="3"/>
</dbReference>
<dbReference type="FunFam" id="3.30.160.60:FF:000145">
    <property type="entry name" value="Zinc finger protein 574"/>
    <property type="match status" value="1"/>
</dbReference>
<dbReference type="GO" id="GO:0008270">
    <property type="term" value="F:zinc ion binding"/>
    <property type="evidence" value="ECO:0007669"/>
    <property type="project" value="UniProtKB-KW"/>
</dbReference>
<evidence type="ECO:0000256" key="4">
    <source>
        <dbReference type="ARBA" id="ARBA00022771"/>
    </source>
</evidence>
<feature type="region of interest" description="Disordered" evidence="8">
    <location>
        <begin position="1"/>
        <end position="61"/>
    </location>
</feature>
<feature type="region of interest" description="Disordered" evidence="8">
    <location>
        <begin position="91"/>
        <end position="129"/>
    </location>
</feature>
<evidence type="ECO:0000256" key="3">
    <source>
        <dbReference type="ARBA" id="ARBA00022737"/>
    </source>
</evidence>
<keyword evidence="6" id="KW-0539">Nucleus</keyword>
<dbReference type="GO" id="GO:0005634">
    <property type="term" value="C:nucleus"/>
    <property type="evidence" value="ECO:0007669"/>
    <property type="project" value="UniProtKB-SubCell"/>
</dbReference>
<evidence type="ECO:0000259" key="9">
    <source>
        <dbReference type="PROSITE" id="PS50157"/>
    </source>
</evidence>
<protein>
    <recommendedName>
        <fullName evidence="9">C2H2-type domain-containing protein</fullName>
    </recommendedName>
</protein>
<dbReference type="EMBL" id="HBHP01020668">
    <property type="protein sequence ID" value="CAD9768907.1"/>
    <property type="molecule type" value="Transcribed_RNA"/>
</dbReference>
<accession>A0A7S2TT18</accession>
<keyword evidence="2" id="KW-0479">Metal-binding</keyword>
<feature type="domain" description="C2H2-type" evidence="9">
    <location>
        <begin position="247"/>
        <end position="274"/>
    </location>
</feature>
<evidence type="ECO:0000256" key="8">
    <source>
        <dbReference type="SAM" id="MobiDB-lite"/>
    </source>
</evidence>
<gene>
    <name evidence="10" type="ORF">LSP00402_LOCUS12888</name>
</gene>
<dbReference type="InterPro" id="IPR050331">
    <property type="entry name" value="Zinc_finger"/>
</dbReference>
<dbReference type="PANTHER" id="PTHR16515:SF49">
    <property type="entry name" value="GASTRULA ZINC FINGER PROTEIN XLCGF49.1-LIKE-RELATED"/>
    <property type="match status" value="1"/>
</dbReference>
<dbReference type="PANTHER" id="PTHR16515">
    <property type="entry name" value="PR DOMAIN ZINC FINGER PROTEIN"/>
    <property type="match status" value="1"/>
</dbReference>
<name>A0A7S2TT18_9EUKA</name>
<evidence type="ECO:0000256" key="2">
    <source>
        <dbReference type="ARBA" id="ARBA00022723"/>
    </source>
</evidence>
<feature type="domain" description="C2H2-type" evidence="9">
    <location>
        <begin position="219"/>
        <end position="246"/>
    </location>
</feature>
<sequence length="300" mass="33874">MDRSKQHGGGIPEQSQPLPPRPRMQSNSRSFDVRHRIYANMKTGNTPADAPSYPAPRLSHDDAKSLRFPAFNPDSMGRPWAVHRNDFAHASKAPPEQPVPMSLFPPREDKKSSVSRRLPCPPGSLPTPYPSHHVHVMTSRHQEPHLPMMPATPSEPYQPPPLLLYPSFPNLSWQQQPKLTTSALEKPKEPTMPAVPAIVIGATQPSAPTVSKQPPRKRYACDECGKKFSTRTLVRRHKMIHSDTRPHPCPLCPKRFRQREHLTKHIRIHTGERPFKCPHCSKTFVQKSTMTGHVRAMHAA</sequence>
<evidence type="ECO:0000256" key="6">
    <source>
        <dbReference type="ARBA" id="ARBA00023242"/>
    </source>
</evidence>
<organism evidence="10">
    <name type="scientific">Lotharella oceanica</name>
    <dbReference type="NCBI Taxonomy" id="641309"/>
    <lineage>
        <taxon>Eukaryota</taxon>
        <taxon>Sar</taxon>
        <taxon>Rhizaria</taxon>
        <taxon>Cercozoa</taxon>
        <taxon>Chlorarachniophyceae</taxon>
        <taxon>Lotharella</taxon>
    </lineage>
</organism>
<dbReference type="Pfam" id="PF00096">
    <property type="entry name" value="zf-C2H2"/>
    <property type="match status" value="2"/>
</dbReference>
<dbReference type="GO" id="GO:0010468">
    <property type="term" value="P:regulation of gene expression"/>
    <property type="evidence" value="ECO:0007669"/>
    <property type="project" value="TreeGrafter"/>
</dbReference>
<dbReference type="FunFam" id="3.30.160.60:FF:000690">
    <property type="entry name" value="Zinc finger protein 354C"/>
    <property type="match status" value="1"/>
</dbReference>
<keyword evidence="5" id="KW-0862">Zinc</keyword>
<feature type="compositionally biased region" description="Pro residues" evidence="8">
    <location>
        <begin position="119"/>
        <end position="129"/>
    </location>
</feature>
<dbReference type="PROSITE" id="PS50157">
    <property type="entry name" value="ZINC_FINGER_C2H2_2"/>
    <property type="match status" value="3"/>
</dbReference>
<comment type="subcellular location">
    <subcellularLocation>
        <location evidence="1">Nucleus</location>
    </subcellularLocation>
</comment>
<keyword evidence="4 7" id="KW-0863">Zinc-finger</keyword>
<dbReference type="Gene3D" id="3.30.160.60">
    <property type="entry name" value="Classic Zinc Finger"/>
    <property type="match status" value="3"/>
</dbReference>
<dbReference type="PROSITE" id="PS00028">
    <property type="entry name" value="ZINC_FINGER_C2H2_1"/>
    <property type="match status" value="3"/>
</dbReference>
<reference evidence="10" key="1">
    <citation type="submission" date="2021-01" db="EMBL/GenBank/DDBJ databases">
        <authorList>
            <person name="Corre E."/>
            <person name="Pelletier E."/>
            <person name="Niang G."/>
            <person name="Scheremetjew M."/>
            <person name="Finn R."/>
            <person name="Kale V."/>
            <person name="Holt S."/>
            <person name="Cochrane G."/>
            <person name="Meng A."/>
            <person name="Brown T."/>
            <person name="Cohen L."/>
        </authorList>
    </citation>
    <scope>NUCLEOTIDE SEQUENCE</scope>
    <source>
        <strain evidence="10">CCMP622</strain>
    </source>
</reference>
<dbReference type="Pfam" id="PF13894">
    <property type="entry name" value="zf-C2H2_4"/>
    <property type="match status" value="1"/>
</dbReference>
<dbReference type="InterPro" id="IPR013087">
    <property type="entry name" value="Znf_C2H2_type"/>
</dbReference>
<keyword evidence="3" id="KW-0677">Repeat</keyword>
<dbReference type="InterPro" id="IPR036236">
    <property type="entry name" value="Znf_C2H2_sf"/>
</dbReference>
<proteinExistence type="predicted"/>
<evidence type="ECO:0000313" key="10">
    <source>
        <dbReference type="EMBL" id="CAD9768907.1"/>
    </source>
</evidence>